<dbReference type="EMBL" id="LOTN01000065">
    <property type="protein sequence ID" value="KUZ83492.1"/>
    <property type="molecule type" value="Genomic_DNA"/>
</dbReference>
<gene>
    <name evidence="1" type="ORF">WI38_28095</name>
</gene>
<protein>
    <submittedName>
        <fullName evidence="1">Uncharacterized protein</fullName>
    </submittedName>
</protein>
<dbReference type="RefSeq" id="WP_059612099.1">
    <property type="nucleotide sequence ID" value="NZ_CP013370.1"/>
</dbReference>
<dbReference type="AlphaFoldDB" id="A0A102JYR9"/>
<organism evidence="1 2">
    <name type="scientific">Burkholderia ubonensis</name>
    <dbReference type="NCBI Taxonomy" id="101571"/>
    <lineage>
        <taxon>Bacteria</taxon>
        <taxon>Pseudomonadati</taxon>
        <taxon>Pseudomonadota</taxon>
        <taxon>Betaproteobacteria</taxon>
        <taxon>Burkholderiales</taxon>
        <taxon>Burkholderiaceae</taxon>
        <taxon>Burkholderia</taxon>
        <taxon>Burkholderia cepacia complex</taxon>
    </lineage>
</organism>
<proteinExistence type="predicted"/>
<evidence type="ECO:0000313" key="1">
    <source>
        <dbReference type="EMBL" id="KUZ83492.1"/>
    </source>
</evidence>
<reference evidence="1 2" key="1">
    <citation type="submission" date="2015-11" db="EMBL/GenBank/DDBJ databases">
        <title>Expanding the genomic diversity of Burkholderia species for the development of highly accurate diagnostics.</title>
        <authorList>
            <person name="Sahl J."/>
            <person name="Keim P."/>
            <person name="Wagner D."/>
        </authorList>
    </citation>
    <scope>NUCLEOTIDE SEQUENCE [LARGE SCALE GENOMIC DNA]</scope>
    <source>
        <strain evidence="1 2">RF32-BP4</strain>
    </source>
</reference>
<sequence length="509" mass="55209">MGRPLVQHNVCIDLPGEAVNCRAETELTVLLRKHRDVVFDVKLHAGATYTITTTHPDQPNGRFYDTKRKVNTGRTTFKDGERCCLWIGRTFEGSLILKQGEKVLGHYPIAKMDCTTGCTDDPKDKPAPLLIILHDSQAGQALAKDLEGLGGTPAVGQHPVPSKALEQSRAGQSGLKDTALAVSKTKFASAPVPRSEAKATKPRGGLPTIHAFKVTQTSGPGVPEEISAFFKSGARVFDWDPTGTLSRNWIVGMVTGAAGIGYAWDAFGPNGPLREFWNRKFLMHRNSAGEFSLLFSTSAKERKLLGYLLTTYQARAHDVRVMTLAAGTGSLSAPFRAAWEGVKGGFSFKTLTGRMFYFALAMDTAAWCHDYWFEPVGSPAHKDLADLLAILISDGLQAILTTIFATIAYAVVLAFVATGTAIALPVTVIALGLLAVTWVFGIGVAMAFNHFEVTSELTSVIRNPREAMEKLNRYVSNLIREAGKLLEQQIPADYGNSYSGSSWVVFPVE</sequence>
<evidence type="ECO:0000313" key="2">
    <source>
        <dbReference type="Proteomes" id="UP000065521"/>
    </source>
</evidence>
<accession>A0A102JYR9</accession>
<dbReference type="Proteomes" id="UP000065521">
    <property type="component" value="Unassembled WGS sequence"/>
</dbReference>
<name>A0A102JYR9_9BURK</name>
<comment type="caution">
    <text evidence="1">The sequence shown here is derived from an EMBL/GenBank/DDBJ whole genome shotgun (WGS) entry which is preliminary data.</text>
</comment>